<keyword evidence="2" id="KW-1185">Reference proteome</keyword>
<gene>
    <name evidence="1" type="ORF">LTR37_002524</name>
</gene>
<reference evidence="1" key="1">
    <citation type="submission" date="2023-07" db="EMBL/GenBank/DDBJ databases">
        <title>Black Yeasts Isolated from many extreme environments.</title>
        <authorList>
            <person name="Coleine C."/>
            <person name="Stajich J.E."/>
            <person name="Selbmann L."/>
        </authorList>
    </citation>
    <scope>NUCLEOTIDE SEQUENCE</scope>
    <source>
        <strain evidence="1">CCFEE 5714</strain>
    </source>
</reference>
<sequence>MLIGLRFLQGCWSVAPLTIGGKQGSRYVSVVSGSAILWKIFKAGYVLTCNASGPLLGPTVGPIAGGFLSDALGWRWIFWVLAAAIGILAVLALLFMRETYAPVLLEGKARRLRQETGNTNLLSKLDQGFTPKQLFYRSIVRPMKLLMTSPICCLMSLYIAIVYGTLYVLFTTFTFVFQEKYDFTQATVGLVYLGTGIGMFAGLAFLSWTSDRTLLRLGSRHNGELKPEFRLPPLMYTAWTLPLGLFIYGWTAEYKIHWAIPLLGTAFFGAGQVLNFMVITTYLVDTFTTYAASAVAAATVSRAVLGAVLPLVGLKMYDSIGLGWGNSLLGSVTLALCPVPYIFFAYGEKIRQNPRFQLKL</sequence>
<name>A0ACC3NT98_9PEZI</name>
<accession>A0ACC3NT98</accession>
<dbReference type="EMBL" id="JAUTXU010000013">
    <property type="protein sequence ID" value="KAK3722532.1"/>
    <property type="molecule type" value="Genomic_DNA"/>
</dbReference>
<evidence type="ECO:0000313" key="2">
    <source>
        <dbReference type="Proteomes" id="UP001281147"/>
    </source>
</evidence>
<comment type="caution">
    <text evidence="1">The sequence shown here is derived from an EMBL/GenBank/DDBJ whole genome shotgun (WGS) entry which is preliminary data.</text>
</comment>
<dbReference type="Proteomes" id="UP001281147">
    <property type="component" value="Unassembled WGS sequence"/>
</dbReference>
<protein>
    <submittedName>
        <fullName evidence="1">Uncharacterized protein</fullName>
    </submittedName>
</protein>
<proteinExistence type="predicted"/>
<evidence type="ECO:0000313" key="1">
    <source>
        <dbReference type="EMBL" id="KAK3722532.1"/>
    </source>
</evidence>
<organism evidence="1 2">
    <name type="scientific">Vermiconidia calcicola</name>
    <dbReference type="NCBI Taxonomy" id="1690605"/>
    <lineage>
        <taxon>Eukaryota</taxon>
        <taxon>Fungi</taxon>
        <taxon>Dikarya</taxon>
        <taxon>Ascomycota</taxon>
        <taxon>Pezizomycotina</taxon>
        <taxon>Dothideomycetes</taxon>
        <taxon>Dothideomycetidae</taxon>
        <taxon>Mycosphaerellales</taxon>
        <taxon>Extremaceae</taxon>
        <taxon>Vermiconidia</taxon>
    </lineage>
</organism>